<keyword evidence="1" id="KW-0645">Protease</keyword>
<dbReference type="InterPro" id="IPR013783">
    <property type="entry name" value="Ig-like_fold"/>
</dbReference>
<dbReference type="Pfam" id="PF18962">
    <property type="entry name" value="Por_Secre_tail"/>
    <property type="match status" value="1"/>
</dbReference>
<dbReference type="AlphaFoldDB" id="A0A8J6UA85"/>
<dbReference type="SUPFAM" id="SSF55486">
    <property type="entry name" value="Metalloproteases ('zincins'), catalytic domain"/>
    <property type="match status" value="1"/>
</dbReference>
<protein>
    <submittedName>
        <fullName evidence="9">T9SS type A sorting domain-containing protein</fullName>
    </submittedName>
</protein>
<dbReference type="GO" id="GO:0006508">
    <property type="term" value="P:proteolysis"/>
    <property type="evidence" value="ECO:0007669"/>
    <property type="project" value="UniProtKB-KW"/>
</dbReference>
<evidence type="ECO:0000256" key="3">
    <source>
        <dbReference type="ARBA" id="ARBA00022729"/>
    </source>
</evidence>
<dbReference type="Proteomes" id="UP000602057">
    <property type="component" value="Unassembled WGS sequence"/>
</dbReference>
<keyword evidence="2" id="KW-0479">Metal-binding</keyword>
<evidence type="ECO:0000256" key="2">
    <source>
        <dbReference type="ARBA" id="ARBA00022723"/>
    </source>
</evidence>
<evidence type="ECO:0000256" key="5">
    <source>
        <dbReference type="ARBA" id="ARBA00022833"/>
    </source>
</evidence>
<dbReference type="Pfam" id="PF00413">
    <property type="entry name" value="Peptidase_M10"/>
    <property type="match status" value="1"/>
</dbReference>
<name>A0A8J6UA85_9FLAO</name>
<reference evidence="9" key="2">
    <citation type="submission" date="2020-09" db="EMBL/GenBank/DDBJ databases">
        <authorList>
            <person name="Wu Z."/>
        </authorList>
    </citation>
    <scope>NUCLEOTIDE SEQUENCE</scope>
    <source>
        <strain evidence="9">SC17</strain>
    </source>
</reference>
<feature type="domain" description="Peptidase M10 metallopeptidase" evidence="7">
    <location>
        <begin position="333"/>
        <end position="482"/>
    </location>
</feature>
<accession>A0A8J6UA85</accession>
<evidence type="ECO:0000259" key="7">
    <source>
        <dbReference type="Pfam" id="PF00413"/>
    </source>
</evidence>
<dbReference type="InterPro" id="IPR024079">
    <property type="entry name" value="MetalloPept_cat_dom_sf"/>
</dbReference>
<evidence type="ECO:0000313" key="9">
    <source>
        <dbReference type="EMBL" id="MBD0834958.1"/>
    </source>
</evidence>
<keyword evidence="10" id="KW-1185">Reference proteome</keyword>
<dbReference type="EMBL" id="JACVXC010000002">
    <property type="protein sequence ID" value="MBD0834958.1"/>
    <property type="molecule type" value="Genomic_DNA"/>
</dbReference>
<evidence type="ECO:0000256" key="4">
    <source>
        <dbReference type="ARBA" id="ARBA00022801"/>
    </source>
</evidence>
<dbReference type="SUPFAM" id="SSF81296">
    <property type="entry name" value="E set domains"/>
    <property type="match status" value="1"/>
</dbReference>
<dbReference type="GO" id="GO:0008270">
    <property type="term" value="F:zinc ion binding"/>
    <property type="evidence" value="ECO:0007669"/>
    <property type="project" value="InterPro"/>
</dbReference>
<reference evidence="9" key="1">
    <citation type="journal article" date="2013" name="Int. J. Syst. Evol. Microbiol.">
        <title>Aestuariibaculum suncheonense gen. nov., sp. nov., a marine bacterium of the family Flavobacteriaceae isolated from a tidal flat and emended descriptions of the genera Gaetbulibacter and Tamlana.</title>
        <authorList>
            <person name="Jeong S.H."/>
            <person name="Park M.S."/>
            <person name="Jin H.M."/>
            <person name="Lee K."/>
            <person name="Park W."/>
            <person name="Jeon C.O."/>
        </authorList>
    </citation>
    <scope>NUCLEOTIDE SEQUENCE</scope>
    <source>
        <strain evidence="9">SC17</strain>
    </source>
</reference>
<evidence type="ECO:0000259" key="8">
    <source>
        <dbReference type="Pfam" id="PF18962"/>
    </source>
</evidence>
<comment type="caution">
    <text evidence="9">The sequence shown here is derived from an EMBL/GenBank/DDBJ whole genome shotgun (WGS) entry which is preliminary data.</text>
</comment>
<dbReference type="InterPro" id="IPR026444">
    <property type="entry name" value="Secre_tail"/>
</dbReference>
<evidence type="ECO:0000256" key="6">
    <source>
        <dbReference type="SAM" id="SignalP"/>
    </source>
</evidence>
<organism evidence="9 10">
    <name type="scientific">Aestuariibaculum suncheonense</name>
    <dbReference type="NCBI Taxonomy" id="1028745"/>
    <lineage>
        <taxon>Bacteria</taxon>
        <taxon>Pseudomonadati</taxon>
        <taxon>Bacteroidota</taxon>
        <taxon>Flavobacteriia</taxon>
        <taxon>Flavobacteriales</taxon>
        <taxon>Flavobacteriaceae</taxon>
    </lineage>
</organism>
<dbReference type="GO" id="GO:0031012">
    <property type="term" value="C:extracellular matrix"/>
    <property type="evidence" value="ECO:0007669"/>
    <property type="project" value="InterPro"/>
</dbReference>
<feature type="chain" id="PRO_5035218184" evidence="6">
    <location>
        <begin position="25"/>
        <end position="594"/>
    </location>
</feature>
<gene>
    <name evidence="9" type="ORF">ICJ84_05890</name>
</gene>
<keyword evidence="3 6" id="KW-0732">Signal</keyword>
<feature type="domain" description="Secretion system C-terminal sorting" evidence="8">
    <location>
        <begin position="520"/>
        <end position="593"/>
    </location>
</feature>
<dbReference type="Gene3D" id="3.40.390.10">
    <property type="entry name" value="Collagenase (Catalytic Domain)"/>
    <property type="match status" value="1"/>
</dbReference>
<dbReference type="GO" id="GO:0004222">
    <property type="term" value="F:metalloendopeptidase activity"/>
    <property type="evidence" value="ECO:0007669"/>
    <property type="project" value="InterPro"/>
</dbReference>
<evidence type="ECO:0000256" key="1">
    <source>
        <dbReference type="ARBA" id="ARBA00022670"/>
    </source>
</evidence>
<sequence length="594" mass="65290">MKNFTSTLSRLMTSLFLATTFTIAAQNHSSIKANLSTQIKQSKQIVEGRVISQTSFWDNAHQNIFTKQVIEVNKVFKGDRVETVELITKGGVVDLDAITVSHSLQLKNGDIGVFVLDEITDGNLKAKSVNKLYQSNSGLQGFYKYDIKRNLVGNGFSLYEGISNNFYNALIKQTQKSPEIIKSNGLEMNGTLPNLTQQSDLVSSSTATMSSFNGISFSAGTKSVLTINGSGFGETKGSVSFSDADLGGYFYTETLGSQVLSWTDTKIEVEIPDHAGTGYVKVNTIDNGTITSADKLIIDYAELNLDYNGSSYQTQHVDNNGKGGYTWQMNEEFFNSDANEAFTRALNTWKCETGMNWEVSSDLTSVTQYNSYDNINTITFSDNLGGATLGQCYSRYAGCAESGQIKWYVVEMDIVFNRSINWNYSSDAPTSSQVDFESVTVHELGHGRQLGHVVNTDVIMHYSLGSGESLRALSSKDLEGGQDVQSRSASEDICGELSMVSASCSLLGDDHFEVTAQFSVYPNPVKNTLYIKNEQYQQIKDIAIYNIQGGEVFRSFENDIIAQKEITVTHLTSGVYILSISSGTGVFRKKLIIN</sequence>
<dbReference type="InterPro" id="IPR001818">
    <property type="entry name" value="Pept_M10_metallopeptidase"/>
</dbReference>
<dbReference type="InterPro" id="IPR014756">
    <property type="entry name" value="Ig_E-set"/>
</dbReference>
<dbReference type="Gene3D" id="2.60.40.10">
    <property type="entry name" value="Immunoglobulins"/>
    <property type="match status" value="1"/>
</dbReference>
<dbReference type="RefSeq" id="WP_188215456.1">
    <property type="nucleotide sequence ID" value="NZ_BAABGH010000016.1"/>
</dbReference>
<feature type="signal peptide" evidence="6">
    <location>
        <begin position="1"/>
        <end position="24"/>
    </location>
</feature>
<proteinExistence type="predicted"/>
<dbReference type="NCBIfam" id="TIGR04183">
    <property type="entry name" value="Por_Secre_tail"/>
    <property type="match status" value="1"/>
</dbReference>
<evidence type="ECO:0000313" key="10">
    <source>
        <dbReference type="Proteomes" id="UP000602057"/>
    </source>
</evidence>
<keyword evidence="4" id="KW-0378">Hydrolase</keyword>
<keyword evidence="5" id="KW-0862">Zinc</keyword>